<protein>
    <submittedName>
        <fullName evidence="1">Uncharacterized protein</fullName>
    </submittedName>
</protein>
<dbReference type="Proteomes" id="UP000093000">
    <property type="component" value="Unassembled WGS sequence"/>
</dbReference>
<accession>A0A1C7NE15</accession>
<keyword evidence="2" id="KW-1185">Reference proteome</keyword>
<dbReference type="EMBL" id="LUGH01000379">
    <property type="protein sequence ID" value="OBZ85604.1"/>
    <property type="molecule type" value="Genomic_DNA"/>
</dbReference>
<dbReference type="InParanoid" id="A0A1C7NE15"/>
<organism evidence="1 2">
    <name type="scientific">Choanephora cucurbitarum</name>
    <dbReference type="NCBI Taxonomy" id="101091"/>
    <lineage>
        <taxon>Eukaryota</taxon>
        <taxon>Fungi</taxon>
        <taxon>Fungi incertae sedis</taxon>
        <taxon>Mucoromycota</taxon>
        <taxon>Mucoromycotina</taxon>
        <taxon>Mucoromycetes</taxon>
        <taxon>Mucorales</taxon>
        <taxon>Mucorineae</taxon>
        <taxon>Choanephoraceae</taxon>
        <taxon>Choanephoroideae</taxon>
        <taxon>Choanephora</taxon>
    </lineage>
</organism>
<dbReference type="AlphaFoldDB" id="A0A1C7NE15"/>
<gene>
    <name evidence="1" type="ORF">A0J61_06347</name>
</gene>
<evidence type="ECO:0000313" key="2">
    <source>
        <dbReference type="Proteomes" id="UP000093000"/>
    </source>
</evidence>
<proteinExistence type="predicted"/>
<reference evidence="1 2" key="1">
    <citation type="submission" date="2016-03" db="EMBL/GenBank/DDBJ databases">
        <title>Choanephora cucurbitarum.</title>
        <authorList>
            <person name="Min B."/>
            <person name="Park H."/>
            <person name="Park J.-H."/>
            <person name="Shin H.-D."/>
            <person name="Choi I.-G."/>
        </authorList>
    </citation>
    <scope>NUCLEOTIDE SEQUENCE [LARGE SCALE GENOMIC DNA]</scope>
    <source>
        <strain evidence="1 2">KUS-F28377</strain>
    </source>
</reference>
<name>A0A1C7NE15_9FUNG</name>
<comment type="caution">
    <text evidence="1">The sequence shown here is derived from an EMBL/GenBank/DDBJ whole genome shotgun (WGS) entry which is preliminary data.</text>
</comment>
<sequence length="89" mass="9943">MVFSYLLSGEFYLVTGYKLGEICAVKVGRGGIESPCDAIPEISENLKRENSKLLMFLHSRRKKLDLAVTKFLGNSSDKMLKLVIMSSLI</sequence>
<evidence type="ECO:0000313" key="1">
    <source>
        <dbReference type="EMBL" id="OBZ85604.1"/>
    </source>
</evidence>